<dbReference type="AlphaFoldDB" id="A0A4Y2DWY1"/>
<name>A0A4Y2DWY1_ARAVE</name>
<comment type="caution">
    <text evidence="2">The sequence shown here is derived from an EMBL/GenBank/DDBJ whole genome shotgun (WGS) entry which is preliminary data.</text>
</comment>
<evidence type="ECO:0000256" key="1">
    <source>
        <dbReference type="SAM" id="SignalP"/>
    </source>
</evidence>
<sequence>MKKSFSFITINFLTNLKTVAITGTRSCYCFVPVCFTPVLVSESNLKCFFTSQAMEYKIHSTTKAVEITLQIRDSIAYVYDGQWWLVEVNDIIDVNKDVLLAFYPVVLTAFKKRRKTRFGCL</sequence>
<protein>
    <submittedName>
        <fullName evidence="2">Uncharacterized protein</fullName>
    </submittedName>
</protein>
<accession>A0A4Y2DWY1</accession>
<keyword evidence="1" id="KW-0732">Signal</keyword>
<dbReference type="OrthoDB" id="6625945at2759"/>
<reference evidence="2 3" key="1">
    <citation type="journal article" date="2019" name="Sci. Rep.">
        <title>Orb-weaving spider Araneus ventricosus genome elucidates the spidroin gene catalogue.</title>
        <authorList>
            <person name="Kono N."/>
            <person name="Nakamura H."/>
            <person name="Ohtoshi R."/>
            <person name="Moran D.A.P."/>
            <person name="Shinohara A."/>
            <person name="Yoshida Y."/>
            <person name="Fujiwara M."/>
            <person name="Mori M."/>
            <person name="Tomita M."/>
            <person name="Arakawa K."/>
        </authorList>
    </citation>
    <scope>NUCLEOTIDE SEQUENCE [LARGE SCALE GENOMIC DNA]</scope>
</reference>
<feature type="signal peptide" evidence="1">
    <location>
        <begin position="1"/>
        <end position="20"/>
    </location>
</feature>
<gene>
    <name evidence="2" type="ORF">AVEN_224105_1</name>
</gene>
<feature type="chain" id="PRO_5021449539" evidence="1">
    <location>
        <begin position="21"/>
        <end position="121"/>
    </location>
</feature>
<evidence type="ECO:0000313" key="3">
    <source>
        <dbReference type="Proteomes" id="UP000499080"/>
    </source>
</evidence>
<dbReference type="EMBL" id="BGPR01000449">
    <property type="protein sequence ID" value="GBM20857.1"/>
    <property type="molecule type" value="Genomic_DNA"/>
</dbReference>
<organism evidence="2 3">
    <name type="scientific">Araneus ventricosus</name>
    <name type="common">Orbweaver spider</name>
    <name type="synonym">Epeira ventricosa</name>
    <dbReference type="NCBI Taxonomy" id="182803"/>
    <lineage>
        <taxon>Eukaryota</taxon>
        <taxon>Metazoa</taxon>
        <taxon>Ecdysozoa</taxon>
        <taxon>Arthropoda</taxon>
        <taxon>Chelicerata</taxon>
        <taxon>Arachnida</taxon>
        <taxon>Araneae</taxon>
        <taxon>Araneomorphae</taxon>
        <taxon>Entelegynae</taxon>
        <taxon>Araneoidea</taxon>
        <taxon>Araneidae</taxon>
        <taxon>Araneus</taxon>
    </lineage>
</organism>
<dbReference type="Proteomes" id="UP000499080">
    <property type="component" value="Unassembled WGS sequence"/>
</dbReference>
<keyword evidence="3" id="KW-1185">Reference proteome</keyword>
<proteinExistence type="predicted"/>
<evidence type="ECO:0000313" key="2">
    <source>
        <dbReference type="EMBL" id="GBM20857.1"/>
    </source>
</evidence>